<dbReference type="Pfam" id="PF00657">
    <property type="entry name" value="Lipase_GDSL"/>
    <property type="match status" value="1"/>
</dbReference>
<dbReference type="OrthoDB" id="1600564at2759"/>
<reference evidence="7" key="2">
    <citation type="submission" date="2025-08" db="UniProtKB">
        <authorList>
            <consortium name="RefSeq"/>
        </authorList>
    </citation>
    <scope>IDENTIFICATION</scope>
    <source>
        <tissue evidence="7">Young leaves</tissue>
    </source>
</reference>
<dbReference type="InterPro" id="IPR001087">
    <property type="entry name" value="GDSL"/>
</dbReference>
<gene>
    <name evidence="7" type="primary">LOC103709872</name>
</gene>
<dbReference type="PANTHER" id="PTHR22835">
    <property type="entry name" value="ZINC FINGER FYVE DOMAIN CONTAINING PROTEIN"/>
    <property type="match status" value="1"/>
</dbReference>
<keyword evidence="3" id="KW-0378">Hydrolase</keyword>
<accession>A0A8B7C7Z6</accession>
<evidence type="ECO:0000313" key="6">
    <source>
        <dbReference type="Proteomes" id="UP000228380"/>
    </source>
</evidence>
<dbReference type="SUPFAM" id="SSF52266">
    <property type="entry name" value="SGNH hydrolase"/>
    <property type="match status" value="1"/>
</dbReference>
<keyword evidence="2 5" id="KW-0732">Signal</keyword>
<dbReference type="Gene3D" id="3.40.50.1110">
    <property type="entry name" value="SGNH hydrolase"/>
    <property type="match status" value="1"/>
</dbReference>
<keyword evidence="6" id="KW-1185">Reference proteome</keyword>
<evidence type="ECO:0000256" key="2">
    <source>
        <dbReference type="ARBA" id="ARBA00022729"/>
    </source>
</evidence>
<dbReference type="RefSeq" id="XP_008793652.2">
    <property type="nucleotide sequence ID" value="XM_008795430.3"/>
</dbReference>
<sequence length="372" mass="40580">MSIFWLLLIFCSSGGLTDAKCKFPAIFNFGDSNSDTGGFWAAFPAQHGPFGMTYFKKPAGRASDGRVVVDFLAQALGLPFLSPYLNSIGSDFRHGANFATLASTVLLPNTSLFVTGISPFSLGIQLNQIKDLKAKVLEPKPYGNLPPPNIFSEALYTIDIGQNDFTSNLKAIGIEGVKQYLPQVSSQIAWTIKELYDMGGRTFMVFNLAPVGCFPAFLTELPHNSSDLDEYGCMISYNNAVVDYNIMLNETLHQVLNMLQDASMIYVDTHSVKLELFRHPKDHGLLYGTKACCGHGGGAYNFDPEVFCGNSKVINGINITATACEDPQNYVSWDGIHATESANKLITSAVLSDSYSHPPFPLSRLCDLHPIG</sequence>
<dbReference type="KEGG" id="pda:103709872"/>
<proteinExistence type="inferred from homology"/>
<evidence type="ECO:0000256" key="5">
    <source>
        <dbReference type="SAM" id="SignalP"/>
    </source>
</evidence>
<evidence type="ECO:0000313" key="7">
    <source>
        <dbReference type="RefSeq" id="XP_008793652.2"/>
    </source>
</evidence>
<evidence type="ECO:0000256" key="4">
    <source>
        <dbReference type="ARBA" id="ARBA00023180"/>
    </source>
</evidence>
<dbReference type="CDD" id="cd01837">
    <property type="entry name" value="SGNH_plant_lipase_like"/>
    <property type="match status" value="1"/>
</dbReference>
<dbReference type="Proteomes" id="UP000228380">
    <property type="component" value="Chromosome 9"/>
</dbReference>
<dbReference type="AlphaFoldDB" id="A0A8B7C7Z6"/>
<feature type="signal peptide" evidence="5">
    <location>
        <begin position="1"/>
        <end position="19"/>
    </location>
</feature>
<organism evidence="6 7">
    <name type="scientific">Phoenix dactylifera</name>
    <name type="common">Date palm</name>
    <dbReference type="NCBI Taxonomy" id="42345"/>
    <lineage>
        <taxon>Eukaryota</taxon>
        <taxon>Viridiplantae</taxon>
        <taxon>Streptophyta</taxon>
        <taxon>Embryophyta</taxon>
        <taxon>Tracheophyta</taxon>
        <taxon>Spermatophyta</taxon>
        <taxon>Magnoliopsida</taxon>
        <taxon>Liliopsida</taxon>
        <taxon>Arecaceae</taxon>
        <taxon>Coryphoideae</taxon>
        <taxon>Phoeniceae</taxon>
        <taxon>Phoenix</taxon>
    </lineage>
</organism>
<name>A0A8B7C7Z6_PHODC</name>
<dbReference type="GeneID" id="103709872"/>
<dbReference type="InterPro" id="IPR035669">
    <property type="entry name" value="SGNH_plant_lipase-like"/>
</dbReference>
<dbReference type="PANTHER" id="PTHR22835:SF476">
    <property type="entry name" value="OS06G0160200 PROTEIN"/>
    <property type="match status" value="1"/>
</dbReference>
<comment type="similarity">
    <text evidence="1">Belongs to the 'GDSL' lipolytic enzyme family.</text>
</comment>
<feature type="chain" id="PRO_5034083967" evidence="5">
    <location>
        <begin position="20"/>
        <end position="372"/>
    </location>
</feature>
<evidence type="ECO:0000256" key="1">
    <source>
        <dbReference type="ARBA" id="ARBA00008668"/>
    </source>
</evidence>
<dbReference type="GO" id="GO:0016788">
    <property type="term" value="F:hydrolase activity, acting on ester bonds"/>
    <property type="evidence" value="ECO:0007669"/>
    <property type="project" value="InterPro"/>
</dbReference>
<reference evidence="6" key="1">
    <citation type="journal article" date="2019" name="Nat. Commun.">
        <title>Genome-wide association mapping of date palm fruit traits.</title>
        <authorList>
            <person name="Hazzouri K.M."/>
            <person name="Gros-Balthazard M."/>
            <person name="Flowers J.M."/>
            <person name="Copetti D."/>
            <person name="Lemansour A."/>
            <person name="Lebrun M."/>
            <person name="Masmoudi K."/>
            <person name="Ferrand S."/>
            <person name="Dhar M.I."/>
            <person name="Fresquez Z.A."/>
            <person name="Rosas U."/>
            <person name="Zhang J."/>
            <person name="Talag J."/>
            <person name="Lee S."/>
            <person name="Kudrna D."/>
            <person name="Powell R.F."/>
            <person name="Leitch I.J."/>
            <person name="Krueger R.R."/>
            <person name="Wing R.A."/>
            <person name="Amiri K.M.A."/>
            <person name="Purugganan M.D."/>
        </authorList>
    </citation>
    <scope>NUCLEOTIDE SEQUENCE [LARGE SCALE GENOMIC DNA]</scope>
    <source>
        <strain evidence="6">cv. Khalas</strain>
    </source>
</reference>
<evidence type="ECO:0000256" key="3">
    <source>
        <dbReference type="ARBA" id="ARBA00022801"/>
    </source>
</evidence>
<dbReference type="InterPro" id="IPR036514">
    <property type="entry name" value="SGNH_hydro_sf"/>
</dbReference>
<protein>
    <submittedName>
        <fullName evidence="7">GDSL esterase/lipase At4g01130</fullName>
    </submittedName>
</protein>
<keyword evidence="4" id="KW-0325">Glycoprotein</keyword>